<reference evidence="2 4" key="1">
    <citation type="submission" date="2008-03" db="EMBL/GenBank/DDBJ databases">
        <title>Annotation of Ixodes scapularis.</title>
        <authorList>
            <consortium name="Ixodes scapularis Genome Project Consortium"/>
            <person name="Caler E."/>
            <person name="Hannick L.I."/>
            <person name="Bidwell S."/>
            <person name="Joardar V."/>
            <person name="Thiagarajan M."/>
            <person name="Amedeo P."/>
            <person name="Galinsky K.J."/>
            <person name="Schobel S."/>
            <person name="Inman J."/>
            <person name="Hostetler J."/>
            <person name="Miller J."/>
            <person name="Hammond M."/>
            <person name="Megy K."/>
            <person name="Lawson D."/>
            <person name="Kodira C."/>
            <person name="Sutton G."/>
            <person name="Meyer J."/>
            <person name="Hill C.A."/>
            <person name="Birren B."/>
            <person name="Nene V."/>
            <person name="Collins F."/>
            <person name="Alarcon-Chaidez F."/>
            <person name="Wikel S."/>
            <person name="Strausberg R."/>
        </authorList>
    </citation>
    <scope>NUCLEOTIDE SEQUENCE [LARGE SCALE GENOMIC DNA]</scope>
    <source>
        <strain evidence="4">Wikel</strain>
        <strain evidence="2">Wikel colony</strain>
    </source>
</reference>
<dbReference type="Proteomes" id="UP000001555">
    <property type="component" value="Unassembled WGS sequence"/>
</dbReference>
<name>B7QJ95_IXOSC</name>
<gene>
    <name evidence="2" type="ORF">IscW_ISCW023212</name>
</gene>
<dbReference type="EnsemblMetazoa" id="ISCW023212-RA">
    <property type="protein sequence ID" value="ISCW023212-PA"/>
    <property type="gene ID" value="ISCW023212"/>
</dbReference>
<evidence type="ECO:0000313" key="3">
    <source>
        <dbReference type="EnsemblMetazoa" id="ISCW023212-PA"/>
    </source>
</evidence>
<accession>B7QJ95</accession>
<feature type="compositionally biased region" description="Polar residues" evidence="1">
    <location>
        <begin position="1"/>
        <end position="11"/>
    </location>
</feature>
<evidence type="ECO:0000256" key="1">
    <source>
        <dbReference type="SAM" id="MobiDB-lite"/>
    </source>
</evidence>
<evidence type="ECO:0000313" key="2">
    <source>
        <dbReference type="EMBL" id="EEC18917.1"/>
    </source>
</evidence>
<feature type="region of interest" description="Disordered" evidence="1">
    <location>
        <begin position="231"/>
        <end position="252"/>
    </location>
</feature>
<dbReference type="EMBL" id="DS950928">
    <property type="protein sequence ID" value="EEC18917.1"/>
    <property type="molecule type" value="Genomic_DNA"/>
</dbReference>
<dbReference type="EMBL" id="ABJB010283181">
    <property type="status" value="NOT_ANNOTATED_CDS"/>
    <property type="molecule type" value="Genomic_DNA"/>
</dbReference>
<dbReference type="InParanoid" id="B7QJ95"/>
<dbReference type="VEuPathDB" id="VectorBase:ISCW023212"/>
<feature type="region of interest" description="Disordered" evidence="1">
    <location>
        <begin position="148"/>
        <end position="207"/>
    </location>
</feature>
<feature type="region of interest" description="Disordered" evidence="1">
    <location>
        <begin position="293"/>
        <end position="312"/>
    </location>
</feature>
<feature type="compositionally biased region" description="Basic and acidic residues" evidence="1">
    <location>
        <begin position="27"/>
        <end position="38"/>
    </location>
</feature>
<dbReference type="HOGENOM" id="CLU_892215_0_0_1"/>
<dbReference type="PaxDb" id="6945-B7QJ95"/>
<reference evidence="3" key="2">
    <citation type="submission" date="2020-05" db="UniProtKB">
        <authorList>
            <consortium name="EnsemblMetazoa"/>
        </authorList>
    </citation>
    <scope>IDENTIFICATION</scope>
    <source>
        <strain evidence="3">wikel</strain>
    </source>
</reference>
<evidence type="ECO:0000313" key="4">
    <source>
        <dbReference type="Proteomes" id="UP000001555"/>
    </source>
</evidence>
<keyword evidence="4" id="KW-1185">Reference proteome</keyword>
<feature type="compositionally biased region" description="Basic and acidic residues" evidence="1">
    <location>
        <begin position="45"/>
        <end position="61"/>
    </location>
</feature>
<protein>
    <submittedName>
        <fullName evidence="2 3">Uncharacterized protein</fullName>
    </submittedName>
</protein>
<dbReference type="AlphaFoldDB" id="B7QJ95"/>
<feature type="compositionally biased region" description="Basic residues" evidence="1">
    <location>
        <begin position="302"/>
        <end position="312"/>
    </location>
</feature>
<sequence>MTYDVSSTSSAADKDRSPRANRSPIDISKRSGVEKRFTEQSSRAQEPRHRAFSESRGELRSLRPRAGRTRSDPCHGHPATTTTTTAHGEGERREKGLRYLRSTGGRPARQASLAAALSRARRAGLWRHSIKVASPPRGLMAFLSGTLNGRRQPTKARGRPVPAVSPASGAARTPGTHAASETPADTANDAGTKSRDGPQSMAFWADESSPFEQRDALEYRRTEKTVFFPPDHATFRKEPQLASSGPSGVPKRTLTTLRRTRSLVPRKETLRDSDLGVSRALRRTHRSPIRLSVPSVREHTTRRGRTPRKRAL</sequence>
<proteinExistence type="predicted"/>
<feature type="region of interest" description="Disordered" evidence="1">
    <location>
        <begin position="1"/>
        <end position="94"/>
    </location>
</feature>
<organism>
    <name type="scientific">Ixodes scapularis</name>
    <name type="common">Black-legged tick</name>
    <name type="synonym">Deer tick</name>
    <dbReference type="NCBI Taxonomy" id="6945"/>
    <lineage>
        <taxon>Eukaryota</taxon>
        <taxon>Metazoa</taxon>
        <taxon>Ecdysozoa</taxon>
        <taxon>Arthropoda</taxon>
        <taxon>Chelicerata</taxon>
        <taxon>Arachnida</taxon>
        <taxon>Acari</taxon>
        <taxon>Parasitiformes</taxon>
        <taxon>Ixodida</taxon>
        <taxon>Ixodoidea</taxon>
        <taxon>Ixodidae</taxon>
        <taxon>Ixodinae</taxon>
        <taxon>Ixodes</taxon>
    </lineage>
</organism>
<dbReference type="VEuPathDB" id="VectorBase:ISCI023212"/>
<feature type="compositionally biased region" description="Low complexity" evidence="1">
    <location>
        <begin position="160"/>
        <end position="171"/>
    </location>
</feature>